<name>A0AA40FKQ8_9HYME</name>
<dbReference type="Proteomes" id="UP001177670">
    <property type="component" value="Unassembled WGS sequence"/>
</dbReference>
<sequence length="85" mass="9590">MPSEISGPMARTKRTARTKMTVLVESTQRRCSGEVFDHPHGSGTMKRSFYPASDDIVSVKYDSVAKFGKNLYPRSFYGALNRVER</sequence>
<evidence type="ECO:0000313" key="1">
    <source>
        <dbReference type="EMBL" id="KAK1120697.1"/>
    </source>
</evidence>
<organism evidence="1 2">
    <name type="scientific">Melipona bicolor</name>
    <dbReference type="NCBI Taxonomy" id="60889"/>
    <lineage>
        <taxon>Eukaryota</taxon>
        <taxon>Metazoa</taxon>
        <taxon>Ecdysozoa</taxon>
        <taxon>Arthropoda</taxon>
        <taxon>Hexapoda</taxon>
        <taxon>Insecta</taxon>
        <taxon>Pterygota</taxon>
        <taxon>Neoptera</taxon>
        <taxon>Endopterygota</taxon>
        <taxon>Hymenoptera</taxon>
        <taxon>Apocrita</taxon>
        <taxon>Aculeata</taxon>
        <taxon>Apoidea</taxon>
        <taxon>Anthophila</taxon>
        <taxon>Apidae</taxon>
        <taxon>Melipona</taxon>
    </lineage>
</organism>
<gene>
    <name evidence="1" type="ORF">K0M31_010903</name>
</gene>
<protein>
    <submittedName>
        <fullName evidence="1">Uncharacterized protein</fullName>
    </submittedName>
</protein>
<keyword evidence="2" id="KW-1185">Reference proteome</keyword>
<dbReference type="AlphaFoldDB" id="A0AA40FKQ8"/>
<accession>A0AA40FKQ8</accession>
<reference evidence="1" key="1">
    <citation type="submission" date="2021-10" db="EMBL/GenBank/DDBJ databases">
        <title>Melipona bicolor Genome sequencing and assembly.</title>
        <authorList>
            <person name="Araujo N.S."/>
            <person name="Arias M.C."/>
        </authorList>
    </citation>
    <scope>NUCLEOTIDE SEQUENCE</scope>
    <source>
        <strain evidence="1">USP_2M_L1-L4_2017</strain>
        <tissue evidence="1">Whole body</tissue>
    </source>
</reference>
<evidence type="ECO:0000313" key="2">
    <source>
        <dbReference type="Proteomes" id="UP001177670"/>
    </source>
</evidence>
<dbReference type="EMBL" id="JAHYIQ010000029">
    <property type="protein sequence ID" value="KAK1120697.1"/>
    <property type="molecule type" value="Genomic_DNA"/>
</dbReference>
<comment type="caution">
    <text evidence="1">The sequence shown here is derived from an EMBL/GenBank/DDBJ whole genome shotgun (WGS) entry which is preliminary data.</text>
</comment>
<proteinExistence type="predicted"/>